<dbReference type="EMBL" id="BDUD01000002">
    <property type="protein sequence ID" value="GBG23120.1"/>
    <property type="molecule type" value="Genomic_DNA"/>
</dbReference>
<name>A0A2R5FWM8_NOSCO</name>
<sequence length="118" mass="13301">MKLRKFSTAKKNSSHTQLIPRKRNSLSEVIVFGVAVVSKIGGYKRTLLIPYSSLPYFNQIPYRSGILPASDTFSSLSETHSRSRGNALSVAMPQALRHVFSTRRTRVRRTPPIHGRYA</sequence>
<protein>
    <submittedName>
        <fullName evidence="1">Uncharacterized protein</fullName>
    </submittedName>
</protein>
<proteinExistence type="predicted"/>
<dbReference type="Proteomes" id="UP000245124">
    <property type="component" value="Unassembled WGS sequence"/>
</dbReference>
<comment type="caution">
    <text evidence="1">The sequence shown here is derived from an EMBL/GenBank/DDBJ whole genome shotgun (WGS) entry which is preliminary data.</text>
</comment>
<dbReference type="AlphaFoldDB" id="A0A2R5FWM8"/>
<keyword evidence="2" id="KW-1185">Reference proteome</keyword>
<accession>A0A2R5FWM8</accession>
<reference evidence="1 2" key="1">
    <citation type="submission" date="2017-06" db="EMBL/GenBank/DDBJ databases">
        <title>Genome sequencing of cyanobaciteial culture collection at National Institute for Environmental Studies (NIES).</title>
        <authorList>
            <person name="Hirose Y."/>
            <person name="Shimura Y."/>
            <person name="Fujisawa T."/>
            <person name="Nakamura Y."/>
            <person name="Kawachi M."/>
        </authorList>
    </citation>
    <scope>NUCLEOTIDE SEQUENCE [LARGE SCALE GENOMIC DNA]</scope>
    <source>
        <strain evidence="1 2">NIES-4072</strain>
    </source>
</reference>
<evidence type="ECO:0000313" key="1">
    <source>
        <dbReference type="EMBL" id="GBG23120.1"/>
    </source>
</evidence>
<evidence type="ECO:0000313" key="2">
    <source>
        <dbReference type="Proteomes" id="UP000245124"/>
    </source>
</evidence>
<organism evidence="1 2">
    <name type="scientific">Nostoc commune NIES-4072</name>
    <dbReference type="NCBI Taxonomy" id="2005467"/>
    <lineage>
        <taxon>Bacteria</taxon>
        <taxon>Bacillati</taxon>
        <taxon>Cyanobacteriota</taxon>
        <taxon>Cyanophyceae</taxon>
        <taxon>Nostocales</taxon>
        <taxon>Nostocaceae</taxon>
        <taxon>Nostoc</taxon>
    </lineage>
</organism>
<gene>
    <name evidence="1" type="ORF">NIES4072_68320</name>
</gene>